<feature type="region of interest" description="Disordered" evidence="1">
    <location>
        <begin position="430"/>
        <end position="451"/>
    </location>
</feature>
<reference evidence="2 3" key="1">
    <citation type="submission" date="2020-05" db="EMBL/GenBank/DDBJ databases">
        <title>Identification and distribution of gene clusters putatively required for synthesis of sphingolipid metabolism inhibitors in phylogenetically diverse species of the filamentous fungus Fusarium.</title>
        <authorList>
            <person name="Kim H.-S."/>
            <person name="Busman M."/>
            <person name="Brown D.W."/>
            <person name="Divon H."/>
            <person name="Uhlig S."/>
            <person name="Proctor R.H."/>
        </authorList>
    </citation>
    <scope>NUCLEOTIDE SEQUENCE [LARGE SCALE GENOMIC DNA]</scope>
    <source>
        <strain evidence="2 3">NRRL 25196</strain>
    </source>
</reference>
<gene>
    <name evidence="2" type="ORF">FNAPI_7038</name>
</gene>
<feature type="region of interest" description="Disordered" evidence="1">
    <location>
        <begin position="271"/>
        <end position="323"/>
    </location>
</feature>
<evidence type="ECO:0000313" key="2">
    <source>
        <dbReference type="EMBL" id="KAF5552537.1"/>
    </source>
</evidence>
<proteinExistence type="predicted"/>
<evidence type="ECO:0000313" key="3">
    <source>
        <dbReference type="Proteomes" id="UP000574317"/>
    </source>
</evidence>
<feature type="region of interest" description="Disordered" evidence="1">
    <location>
        <begin position="337"/>
        <end position="364"/>
    </location>
</feature>
<feature type="non-terminal residue" evidence="2">
    <location>
        <position position="583"/>
    </location>
</feature>
<accession>A0A8H5JCF1</accession>
<feature type="compositionally biased region" description="Basic and acidic residues" evidence="1">
    <location>
        <begin position="305"/>
        <end position="323"/>
    </location>
</feature>
<feature type="compositionally biased region" description="Polar residues" evidence="1">
    <location>
        <begin position="271"/>
        <end position="291"/>
    </location>
</feature>
<feature type="region of interest" description="Disordered" evidence="1">
    <location>
        <begin position="242"/>
        <end position="261"/>
    </location>
</feature>
<feature type="region of interest" description="Disordered" evidence="1">
    <location>
        <begin position="113"/>
        <end position="149"/>
    </location>
</feature>
<sequence length="583" mass="64117">MQGSASYPAALGGSKWIASFLARHRYDDGIYVRTSTRASSPQEVKFRDFVKKSKAELKKLRNANESDTERNSNKLSWEKLFDTKSGNKLHKRAKSAPSDIHVPYQLDPITEVGESSETQANLVSVSTSSRKPVGQSTQCSATSQTNGDGVSVMTTCTTIIQQAKLQGISEGDAHDAAINDESIAIGGRNCTSNPSTHLSSRNSSATEDEGPSQDESENTSDGHGASLARYELLKSQREYFEKDVRPVENAHQDKTGRQEVTARQEDNVLQNENPEQAHPNNNDPTSKSSPKFSLRSVLSMLMGSDKSDGETKPKSDGNRELKDKIVLPARWKTLLVGKTKSGSSTKSNSQSSSQNLDQSDAQPTNQIVEQDRTFKGLDWNLPAGKNEMGQLIREFSGDLNPATQELAHETPVSSKTLSLHSYPSKFDVSMDQNIPPRPAMTPVSSSDNQRVHDESTSQDALVAMEVHMENKQAQLVEIQTRSDRTMNQATRSIADQNKAPQGTVERDTTNDVHTPQTWQHGGDPTEVETVEQAYARHRSSLAVVDRIRSIELLGPSMDETSSIAADEQRLLREVTEDLELPPN</sequence>
<feature type="compositionally biased region" description="Acidic residues" evidence="1">
    <location>
        <begin position="206"/>
        <end position="218"/>
    </location>
</feature>
<dbReference type="AlphaFoldDB" id="A0A8H5JCF1"/>
<feature type="compositionally biased region" description="Polar residues" evidence="1">
    <location>
        <begin position="189"/>
        <end position="205"/>
    </location>
</feature>
<feature type="region of interest" description="Disordered" evidence="1">
    <location>
        <begin position="496"/>
        <end position="524"/>
    </location>
</feature>
<comment type="caution">
    <text evidence="2">The sequence shown here is derived from an EMBL/GenBank/DDBJ whole genome shotgun (WGS) entry which is preliminary data.</text>
</comment>
<feature type="region of interest" description="Disordered" evidence="1">
    <location>
        <begin position="187"/>
        <end position="225"/>
    </location>
</feature>
<dbReference type="EMBL" id="JAAOAO010000259">
    <property type="protein sequence ID" value="KAF5552537.1"/>
    <property type="molecule type" value="Genomic_DNA"/>
</dbReference>
<protein>
    <submittedName>
        <fullName evidence="2">Uncharacterized protein</fullName>
    </submittedName>
</protein>
<name>A0A8H5JCF1_9HYPO</name>
<organism evidence="2 3">
    <name type="scientific">Fusarium napiforme</name>
    <dbReference type="NCBI Taxonomy" id="42672"/>
    <lineage>
        <taxon>Eukaryota</taxon>
        <taxon>Fungi</taxon>
        <taxon>Dikarya</taxon>
        <taxon>Ascomycota</taxon>
        <taxon>Pezizomycotina</taxon>
        <taxon>Sordariomycetes</taxon>
        <taxon>Hypocreomycetidae</taxon>
        <taxon>Hypocreales</taxon>
        <taxon>Nectriaceae</taxon>
        <taxon>Fusarium</taxon>
        <taxon>Fusarium fujikuroi species complex</taxon>
    </lineage>
</organism>
<dbReference type="Proteomes" id="UP000574317">
    <property type="component" value="Unassembled WGS sequence"/>
</dbReference>
<keyword evidence="3" id="KW-1185">Reference proteome</keyword>
<feature type="compositionally biased region" description="Low complexity" evidence="1">
    <location>
        <begin position="337"/>
        <end position="355"/>
    </location>
</feature>
<evidence type="ECO:0000256" key="1">
    <source>
        <dbReference type="SAM" id="MobiDB-lite"/>
    </source>
</evidence>